<dbReference type="EMBL" id="KZ305063">
    <property type="protein sequence ID" value="PIA32098.1"/>
    <property type="molecule type" value="Genomic_DNA"/>
</dbReference>
<dbReference type="STRING" id="218851.A0A2G5CLH1"/>
<dbReference type="Pfam" id="PF13963">
    <property type="entry name" value="Transpos_assoc"/>
    <property type="match status" value="1"/>
</dbReference>
<organism evidence="2 3">
    <name type="scientific">Aquilegia coerulea</name>
    <name type="common">Rocky mountain columbine</name>
    <dbReference type="NCBI Taxonomy" id="218851"/>
    <lineage>
        <taxon>Eukaryota</taxon>
        <taxon>Viridiplantae</taxon>
        <taxon>Streptophyta</taxon>
        <taxon>Embryophyta</taxon>
        <taxon>Tracheophyta</taxon>
        <taxon>Spermatophyta</taxon>
        <taxon>Magnoliopsida</taxon>
        <taxon>Ranunculales</taxon>
        <taxon>Ranunculaceae</taxon>
        <taxon>Thalictroideae</taxon>
        <taxon>Aquilegia</taxon>
    </lineage>
</organism>
<evidence type="ECO:0000259" key="1">
    <source>
        <dbReference type="Pfam" id="PF13963"/>
    </source>
</evidence>
<protein>
    <recommendedName>
        <fullName evidence="1">Transposase-associated domain-containing protein</fullName>
    </recommendedName>
</protein>
<evidence type="ECO:0000313" key="3">
    <source>
        <dbReference type="Proteomes" id="UP000230069"/>
    </source>
</evidence>
<dbReference type="Proteomes" id="UP000230069">
    <property type="component" value="Unassembled WGS sequence"/>
</dbReference>
<feature type="domain" description="Transposase-associated" evidence="1">
    <location>
        <begin position="8"/>
        <end position="81"/>
    </location>
</feature>
<reference evidence="2 3" key="1">
    <citation type="submission" date="2017-09" db="EMBL/GenBank/DDBJ databases">
        <title>WGS assembly of Aquilegia coerulea Goldsmith.</title>
        <authorList>
            <person name="Hodges S."/>
            <person name="Kramer E."/>
            <person name="Nordborg M."/>
            <person name="Tomkins J."/>
            <person name="Borevitz J."/>
            <person name="Derieg N."/>
            <person name="Yan J."/>
            <person name="Mihaltcheva S."/>
            <person name="Hayes R.D."/>
            <person name="Rokhsar D."/>
        </authorList>
    </citation>
    <scope>NUCLEOTIDE SEQUENCE [LARGE SCALE GENOMIC DNA]</scope>
    <source>
        <strain evidence="3">cv. Goldsmith</strain>
    </source>
</reference>
<accession>A0A2G5CLH1</accession>
<dbReference type="OrthoDB" id="1932595at2759"/>
<proteinExistence type="predicted"/>
<name>A0A2G5CLH1_AQUCA</name>
<sequence>MSLTLANKEWMKAVMLSPEYIMGVRSFIKFTQESLGKEYDWYYCPCVKCRNSEKKTADNVFEHLICNGVDKSYTSWIHHGESVSRSGINYRNVSSSTNIHEDDMFPRMEDMVNDSLGRIHPNDLNACLDEVQDEDGVEVIYNAQEDIKYKKLMKDALQPLYPFCQSEHSKLSVTIKG</sequence>
<dbReference type="AlphaFoldDB" id="A0A2G5CLH1"/>
<keyword evidence="3" id="KW-1185">Reference proteome</keyword>
<evidence type="ECO:0000313" key="2">
    <source>
        <dbReference type="EMBL" id="PIA32098.1"/>
    </source>
</evidence>
<dbReference type="InParanoid" id="A0A2G5CLH1"/>
<dbReference type="InterPro" id="IPR029480">
    <property type="entry name" value="Transpos_assoc"/>
</dbReference>
<gene>
    <name evidence="2" type="ORF">AQUCO_04600036v1</name>
</gene>